<dbReference type="EMBL" id="GBRH01219159">
    <property type="protein sequence ID" value="JAD78736.1"/>
    <property type="molecule type" value="Transcribed_RNA"/>
</dbReference>
<name>A0A0A9CT14_ARUDO</name>
<proteinExistence type="predicted"/>
<reference evidence="1" key="1">
    <citation type="submission" date="2014-09" db="EMBL/GenBank/DDBJ databases">
        <authorList>
            <person name="Magalhaes I.L.F."/>
            <person name="Oliveira U."/>
            <person name="Santos F.R."/>
            <person name="Vidigal T.H.D.A."/>
            <person name="Brescovit A.D."/>
            <person name="Santos A.J."/>
        </authorList>
    </citation>
    <scope>NUCLEOTIDE SEQUENCE</scope>
    <source>
        <tissue evidence="1">Shoot tissue taken approximately 20 cm above the soil surface</tissue>
    </source>
</reference>
<dbReference type="PROSITE" id="PS51257">
    <property type="entry name" value="PROKAR_LIPOPROTEIN"/>
    <property type="match status" value="1"/>
</dbReference>
<evidence type="ECO:0000313" key="2">
    <source>
        <dbReference type="EMBL" id="JAD79474.1"/>
    </source>
</evidence>
<dbReference type="AlphaFoldDB" id="A0A0A9CT14"/>
<dbReference type="EMBL" id="GBRH01218421">
    <property type="protein sequence ID" value="JAD79474.1"/>
    <property type="molecule type" value="Transcribed_RNA"/>
</dbReference>
<accession>A0A0A9CT14</accession>
<sequence>MCSVRHSPIPSAPLFRAANASSGVSALAITFSCLNSSTQDMKVPKLPLRAGGESGCLPRITSPVDPFSDSHSPSCSTLSPMTTAFSVSLTWMLEHPETQHFPQPRATTAA</sequence>
<evidence type="ECO:0000313" key="1">
    <source>
        <dbReference type="EMBL" id="JAD78736.1"/>
    </source>
</evidence>
<organism evidence="1">
    <name type="scientific">Arundo donax</name>
    <name type="common">Giant reed</name>
    <name type="synonym">Donax arundinaceus</name>
    <dbReference type="NCBI Taxonomy" id="35708"/>
    <lineage>
        <taxon>Eukaryota</taxon>
        <taxon>Viridiplantae</taxon>
        <taxon>Streptophyta</taxon>
        <taxon>Embryophyta</taxon>
        <taxon>Tracheophyta</taxon>
        <taxon>Spermatophyta</taxon>
        <taxon>Magnoliopsida</taxon>
        <taxon>Liliopsida</taxon>
        <taxon>Poales</taxon>
        <taxon>Poaceae</taxon>
        <taxon>PACMAD clade</taxon>
        <taxon>Arundinoideae</taxon>
        <taxon>Arundineae</taxon>
        <taxon>Arundo</taxon>
    </lineage>
</organism>
<reference evidence="1" key="2">
    <citation type="journal article" date="2015" name="Data Brief">
        <title>Shoot transcriptome of the giant reed, Arundo donax.</title>
        <authorList>
            <person name="Barrero R.A."/>
            <person name="Guerrero F.D."/>
            <person name="Moolhuijzen P."/>
            <person name="Goolsby J.A."/>
            <person name="Tidwell J."/>
            <person name="Bellgard S.E."/>
            <person name="Bellgard M.I."/>
        </authorList>
    </citation>
    <scope>NUCLEOTIDE SEQUENCE</scope>
    <source>
        <tissue evidence="1">Shoot tissue taken approximately 20 cm above the soil surface</tissue>
    </source>
</reference>
<protein>
    <submittedName>
        <fullName evidence="1 2">Pdk1</fullName>
    </submittedName>
</protein>